<evidence type="ECO:0000313" key="2">
    <source>
        <dbReference type="EMBL" id="KAJ1092010.1"/>
    </source>
</evidence>
<protein>
    <submittedName>
        <fullName evidence="2">Uncharacterized protein</fullName>
    </submittedName>
</protein>
<dbReference type="EMBL" id="JANPWB010000015">
    <property type="protein sequence ID" value="KAJ1092010.1"/>
    <property type="molecule type" value="Genomic_DNA"/>
</dbReference>
<keyword evidence="3" id="KW-1185">Reference proteome</keyword>
<feature type="region of interest" description="Disordered" evidence="1">
    <location>
        <begin position="45"/>
        <end position="92"/>
    </location>
</feature>
<dbReference type="Proteomes" id="UP001066276">
    <property type="component" value="Chromosome 11"/>
</dbReference>
<reference evidence="2" key="1">
    <citation type="journal article" date="2022" name="bioRxiv">
        <title>Sequencing and chromosome-scale assembly of the giantPleurodeles waltlgenome.</title>
        <authorList>
            <person name="Brown T."/>
            <person name="Elewa A."/>
            <person name="Iarovenko S."/>
            <person name="Subramanian E."/>
            <person name="Araus A.J."/>
            <person name="Petzold A."/>
            <person name="Susuki M."/>
            <person name="Suzuki K.-i.T."/>
            <person name="Hayashi T."/>
            <person name="Toyoda A."/>
            <person name="Oliveira C."/>
            <person name="Osipova E."/>
            <person name="Leigh N.D."/>
            <person name="Simon A."/>
            <person name="Yun M.H."/>
        </authorList>
    </citation>
    <scope>NUCLEOTIDE SEQUENCE</scope>
    <source>
        <strain evidence="2">20211129_DDA</strain>
        <tissue evidence="2">Liver</tissue>
    </source>
</reference>
<comment type="caution">
    <text evidence="2">The sequence shown here is derived from an EMBL/GenBank/DDBJ whole genome shotgun (WGS) entry which is preliminary data.</text>
</comment>
<organism evidence="2 3">
    <name type="scientific">Pleurodeles waltl</name>
    <name type="common">Iberian ribbed newt</name>
    <dbReference type="NCBI Taxonomy" id="8319"/>
    <lineage>
        <taxon>Eukaryota</taxon>
        <taxon>Metazoa</taxon>
        <taxon>Chordata</taxon>
        <taxon>Craniata</taxon>
        <taxon>Vertebrata</taxon>
        <taxon>Euteleostomi</taxon>
        <taxon>Amphibia</taxon>
        <taxon>Batrachia</taxon>
        <taxon>Caudata</taxon>
        <taxon>Salamandroidea</taxon>
        <taxon>Salamandridae</taxon>
        <taxon>Pleurodelinae</taxon>
        <taxon>Pleurodeles</taxon>
    </lineage>
</organism>
<gene>
    <name evidence="2" type="ORF">NDU88_005124</name>
</gene>
<accession>A0AAV7LK93</accession>
<name>A0AAV7LK93_PLEWA</name>
<evidence type="ECO:0000313" key="3">
    <source>
        <dbReference type="Proteomes" id="UP001066276"/>
    </source>
</evidence>
<sequence>MEQVPTAQVKAEVAKASAAVPARLQPPLQPVPLLLPAALRVPLSRGLSYPGPPLPPDFSEERSSDSCPGAPGAASDPRCPLAPGGPRPVTCQPLHLPTRAAFLPRPARRALPRDGKRRVFIIEDPAGLQQPR</sequence>
<evidence type="ECO:0000256" key="1">
    <source>
        <dbReference type="SAM" id="MobiDB-lite"/>
    </source>
</evidence>
<proteinExistence type="predicted"/>
<dbReference type="AlphaFoldDB" id="A0AAV7LK93"/>